<organism evidence="3 4">
    <name type="scientific">Humidesulfovibrio mexicanus</name>
    <dbReference type="NCBI Taxonomy" id="147047"/>
    <lineage>
        <taxon>Bacteria</taxon>
        <taxon>Pseudomonadati</taxon>
        <taxon>Thermodesulfobacteriota</taxon>
        <taxon>Desulfovibrionia</taxon>
        <taxon>Desulfovibrionales</taxon>
        <taxon>Desulfovibrionaceae</taxon>
        <taxon>Humidesulfovibrio</taxon>
    </lineage>
</organism>
<dbReference type="EMBL" id="FZOC01000006">
    <property type="protein sequence ID" value="SNS09693.1"/>
    <property type="molecule type" value="Genomic_DNA"/>
</dbReference>
<evidence type="ECO:0000313" key="4">
    <source>
        <dbReference type="Proteomes" id="UP000198324"/>
    </source>
</evidence>
<evidence type="ECO:0000259" key="2">
    <source>
        <dbReference type="Pfam" id="PF10908"/>
    </source>
</evidence>
<evidence type="ECO:0000313" key="3">
    <source>
        <dbReference type="EMBL" id="SNS09693.1"/>
    </source>
</evidence>
<feature type="compositionally biased region" description="Basic and acidic residues" evidence="1">
    <location>
        <begin position="93"/>
        <end position="116"/>
    </location>
</feature>
<gene>
    <name evidence="3" type="ORF">SAMN04488503_2713</name>
</gene>
<feature type="compositionally biased region" description="Basic and acidic residues" evidence="1">
    <location>
        <begin position="60"/>
        <end position="74"/>
    </location>
</feature>
<name>A0A239BRC7_9BACT</name>
<reference evidence="3 4" key="1">
    <citation type="submission" date="2017-06" db="EMBL/GenBank/DDBJ databases">
        <authorList>
            <person name="Kim H.J."/>
            <person name="Triplett B.A."/>
        </authorList>
    </citation>
    <scope>NUCLEOTIDE SEQUENCE [LARGE SCALE GENOMIC DNA]</scope>
    <source>
        <strain evidence="3 4">DSM 13116</strain>
    </source>
</reference>
<proteinExistence type="predicted"/>
<dbReference type="AlphaFoldDB" id="A0A239BRC7"/>
<evidence type="ECO:0000256" key="1">
    <source>
        <dbReference type="SAM" id="MobiDB-lite"/>
    </source>
</evidence>
<dbReference type="Proteomes" id="UP000198324">
    <property type="component" value="Unassembled WGS sequence"/>
</dbReference>
<sequence length="211" mass="23606">METAGQRKHITTWVNADGRHAAASISTKPGAGGDEQPFNAEDGRYMAFTVGADGGISGRNEVRGKVSPPQKDKYPPPPPASKEPHLVYSQKSGELRDADGRLMDKGHSGYEDYRDRPEFEDKKNRGVIPRGNYKVTEVIEDTRNTDREKKGQHILRLEPADAETRQRLKEMNRDGFWIHSGESPRASQGCILTKETTRRRIPLGSILRVTL</sequence>
<protein>
    <recommendedName>
        <fullName evidence="2">Tlde1 domain-containing protein</fullName>
    </recommendedName>
</protein>
<dbReference type="RefSeq" id="WP_089274922.1">
    <property type="nucleotide sequence ID" value="NZ_FZOC01000006.1"/>
</dbReference>
<dbReference type="InterPro" id="IPR021225">
    <property type="entry name" value="Tlde1_dom"/>
</dbReference>
<keyword evidence="4" id="KW-1185">Reference proteome</keyword>
<accession>A0A239BRC7</accession>
<dbReference type="Pfam" id="PF10908">
    <property type="entry name" value="Tlde1_dom"/>
    <property type="match status" value="1"/>
</dbReference>
<feature type="region of interest" description="Disordered" evidence="1">
    <location>
        <begin position="23"/>
        <end position="116"/>
    </location>
</feature>
<feature type="domain" description="Tlde1" evidence="2">
    <location>
        <begin position="105"/>
        <end position="198"/>
    </location>
</feature>